<dbReference type="Pfam" id="PF01739">
    <property type="entry name" value="CheR"/>
    <property type="match status" value="1"/>
</dbReference>
<dbReference type="OrthoDB" id="40689at2"/>
<feature type="domain" description="CheR-type methyltransferase" evidence="1">
    <location>
        <begin position="1"/>
        <end position="253"/>
    </location>
</feature>
<name>A0A1M7TDZ6_FERGO</name>
<dbReference type="GO" id="GO:0032259">
    <property type="term" value="P:methylation"/>
    <property type="evidence" value="ECO:0007669"/>
    <property type="project" value="UniProtKB-KW"/>
</dbReference>
<evidence type="ECO:0000313" key="2">
    <source>
        <dbReference type="EMBL" id="SHN68959.1"/>
    </source>
</evidence>
<protein>
    <submittedName>
        <fullName evidence="2">Chemotaxis protein methyltransferase CheR</fullName>
    </submittedName>
</protein>
<keyword evidence="2" id="KW-0808">Transferase</keyword>
<accession>A0A1M7TDZ6</accession>
<sequence>MDVQKSESRTINELKSRVEIILKKHNLKVEQRLVDRFLRNIKDISDILNDELLESLVIENLTIGESYFFRDIQTFEKLKRIFKEKPFWNILSVGCSAGEEVYTVSIVAKECGVKYKITGIDVNLQRILQAEKGCYRFWSIRFLNEEQICKYFTQVGDHFCINEEYKENVYFVHCNINSPECNFEREHKFDIIFLRRVLIYFDRVDEVITKIVNMLKDRGYLVIGLGEYFPKLFEYFTPVFSDSGAILKKISAAEKEKVKSTYYLKKEKVSEHSRKPEKILDTTELVTKEKLGKILKADAKSLEIEENVRVIESFLNQKLYKDAYEKLKKEIAKNHTNFIFWKYKALAELQLGMTSEAEKSLQKAIFLNHADEEVWQLKYLLNTQKGK</sequence>
<dbReference type="InterPro" id="IPR050903">
    <property type="entry name" value="Bact_Chemotaxis_MeTrfase"/>
</dbReference>
<dbReference type="Gene3D" id="1.25.40.10">
    <property type="entry name" value="Tetratricopeptide repeat domain"/>
    <property type="match status" value="1"/>
</dbReference>
<keyword evidence="3" id="KW-1185">Reference proteome</keyword>
<dbReference type="PRINTS" id="PR00996">
    <property type="entry name" value="CHERMTFRASE"/>
</dbReference>
<dbReference type="InterPro" id="IPR022642">
    <property type="entry name" value="CheR_C"/>
</dbReference>
<dbReference type="SUPFAM" id="SSF48439">
    <property type="entry name" value="Protein prenylyltransferase"/>
    <property type="match status" value="1"/>
</dbReference>
<evidence type="ECO:0000259" key="1">
    <source>
        <dbReference type="PROSITE" id="PS50123"/>
    </source>
</evidence>
<keyword evidence="2" id="KW-0489">Methyltransferase</keyword>
<organism evidence="2 3">
    <name type="scientific">Fervidobacterium gondwanense DSM 13020</name>
    <dbReference type="NCBI Taxonomy" id="1121883"/>
    <lineage>
        <taxon>Bacteria</taxon>
        <taxon>Thermotogati</taxon>
        <taxon>Thermotogota</taxon>
        <taxon>Thermotogae</taxon>
        <taxon>Thermotogales</taxon>
        <taxon>Fervidobacteriaceae</taxon>
        <taxon>Fervidobacterium</taxon>
    </lineage>
</organism>
<dbReference type="STRING" id="1121883.SAMN02745226_01900"/>
<dbReference type="InterPro" id="IPR011990">
    <property type="entry name" value="TPR-like_helical_dom_sf"/>
</dbReference>
<evidence type="ECO:0000313" key="3">
    <source>
        <dbReference type="Proteomes" id="UP000184207"/>
    </source>
</evidence>
<dbReference type="GO" id="GO:0008757">
    <property type="term" value="F:S-adenosylmethionine-dependent methyltransferase activity"/>
    <property type="evidence" value="ECO:0007669"/>
    <property type="project" value="InterPro"/>
</dbReference>
<dbReference type="RefSeq" id="WP_084634442.1">
    <property type="nucleotide sequence ID" value="NZ_FRDJ01000015.1"/>
</dbReference>
<dbReference type="CDD" id="cd02440">
    <property type="entry name" value="AdoMet_MTases"/>
    <property type="match status" value="1"/>
</dbReference>
<dbReference type="PANTHER" id="PTHR24422:SF10">
    <property type="entry name" value="CHEMOTAXIS PROTEIN METHYLTRANSFERASE 2"/>
    <property type="match status" value="1"/>
</dbReference>
<dbReference type="PROSITE" id="PS50123">
    <property type="entry name" value="CHER"/>
    <property type="match status" value="1"/>
</dbReference>
<dbReference type="InterPro" id="IPR029063">
    <property type="entry name" value="SAM-dependent_MTases_sf"/>
</dbReference>
<dbReference type="EMBL" id="FRDJ01000015">
    <property type="protein sequence ID" value="SHN68959.1"/>
    <property type="molecule type" value="Genomic_DNA"/>
</dbReference>
<gene>
    <name evidence="2" type="ORF">SAMN02745226_01900</name>
</gene>
<dbReference type="AlphaFoldDB" id="A0A1M7TDZ6"/>
<dbReference type="Gene3D" id="3.40.50.150">
    <property type="entry name" value="Vaccinia Virus protein VP39"/>
    <property type="match status" value="1"/>
</dbReference>
<dbReference type="SUPFAM" id="SSF53335">
    <property type="entry name" value="S-adenosyl-L-methionine-dependent methyltransferases"/>
    <property type="match status" value="1"/>
</dbReference>
<dbReference type="InterPro" id="IPR000780">
    <property type="entry name" value="CheR_MeTrfase"/>
</dbReference>
<dbReference type="Proteomes" id="UP000184207">
    <property type="component" value="Unassembled WGS sequence"/>
</dbReference>
<dbReference type="SMART" id="SM00138">
    <property type="entry name" value="MeTrc"/>
    <property type="match status" value="1"/>
</dbReference>
<proteinExistence type="predicted"/>
<reference evidence="3" key="1">
    <citation type="submission" date="2016-12" db="EMBL/GenBank/DDBJ databases">
        <authorList>
            <person name="Varghese N."/>
            <person name="Submissions S."/>
        </authorList>
    </citation>
    <scope>NUCLEOTIDE SEQUENCE [LARGE SCALE GENOMIC DNA]</scope>
    <source>
        <strain evidence="3">DSM 13020</strain>
    </source>
</reference>
<dbReference type="PANTHER" id="PTHR24422">
    <property type="entry name" value="CHEMOTAXIS PROTEIN METHYLTRANSFERASE"/>
    <property type="match status" value="1"/>
</dbReference>